<keyword evidence="3 7" id="KW-0347">Helicase</keyword>
<dbReference type="PANTHER" id="PTHR47963">
    <property type="entry name" value="DEAD-BOX ATP-DEPENDENT RNA HELICASE 47, MITOCHONDRIAL"/>
    <property type="match status" value="1"/>
</dbReference>
<dbReference type="GO" id="GO:0051607">
    <property type="term" value="P:defense response to virus"/>
    <property type="evidence" value="ECO:0007669"/>
    <property type="project" value="UniProtKB-KW"/>
</dbReference>
<evidence type="ECO:0000313" key="7">
    <source>
        <dbReference type="EMBL" id="SFK69479.1"/>
    </source>
</evidence>
<organism evidence="7 8">
    <name type="scientific">Methylocapsa palsarum</name>
    <dbReference type="NCBI Taxonomy" id="1612308"/>
    <lineage>
        <taxon>Bacteria</taxon>
        <taxon>Pseudomonadati</taxon>
        <taxon>Pseudomonadota</taxon>
        <taxon>Alphaproteobacteria</taxon>
        <taxon>Hyphomicrobiales</taxon>
        <taxon>Beijerinckiaceae</taxon>
        <taxon>Methylocapsa</taxon>
    </lineage>
</organism>
<dbReference type="NCBIfam" id="TIGR01587">
    <property type="entry name" value="cas3_core"/>
    <property type="match status" value="1"/>
</dbReference>
<dbReference type="AlphaFoldDB" id="A0A1I4BNA7"/>
<gene>
    <name evidence="7" type="ORF">SAMN05444581_11584</name>
</gene>
<dbReference type="GO" id="GO:0004519">
    <property type="term" value="F:endonuclease activity"/>
    <property type="evidence" value="ECO:0007669"/>
    <property type="project" value="UniProtKB-KW"/>
</dbReference>
<evidence type="ECO:0000256" key="3">
    <source>
        <dbReference type="ARBA" id="ARBA00022806"/>
    </source>
</evidence>
<dbReference type="Gene3D" id="3.40.50.300">
    <property type="entry name" value="P-loop containing nucleotide triphosphate hydrolases"/>
    <property type="match status" value="2"/>
</dbReference>
<keyword evidence="2" id="KW-0378">Hydrolase</keyword>
<dbReference type="InterPro" id="IPR006474">
    <property type="entry name" value="Helicase_Cas3_CRISPR-ass_core"/>
</dbReference>
<accession>A0A1I4BNA7</accession>
<dbReference type="GO" id="GO:0016787">
    <property type="term" value="F:hydrolase activity"/>
    <property type="evidence" value="ECO:0007669"/>
    <property type="project" value="UniProtKB-KW"/>
</dbReference>
<dbReference type="InterPro" id="IPR050547">
    <property type="entry name" value="DEAD_box_RNA_helicases"/>
</dbReference>
<evidence type="ECO:0000259" key="6">
    <source>
        <dbReference type="SMART" id="SM00487"/>
    </source>
</evidence>
<keyword evidence="8" id="KW-1185">Reference proteome</keyword>
<evidence type="ECO:0000256" key="4">
    <source>
        <dbReference type="ARBA" id="ARBA00022840"/>
    </source>
</evidence>
<protein>
    <submittedName>
        <fullName evidence="7">CRISPR-associated endonuclease/helicase Cas3</fullName>
    </submittedName>
</protein>
<dbReference type="InterPro" id="IPR014001">
    <property type="entry name" value="Helicase_ATP-bd"/>
</dbReference>
<dbReference type="GO" id="GO:0003724">
    <property type="term" value="F:RNA helicase activity"/>
    <property type="evidence" value="ECO:0007669"/>
    <property type="project" value="TreeGrafter"/>
</dbReference>
<dbReference type="PANTHER" id="PTHR47963:SF9">
    <property type="entry name" value="CRISPR-ASSOCIATED ENDONUCLEASE_HELICASE CAS3"/>
    <property type="match status" value="1"/>
</dbReference>
<keyword evidence="5" id="KW-0051">Antiviral defense</keyword>
<dbReference type="STRING" id="1612308.SAMN05444581_11584"/>
<dbReference type="Gene3D" id="1.10.3210.30">
    <property type="match status" value="1"/>
</dbReference>
<evidence type="ECO:0000256" key="2">
    <source>
        <dbReference type="ARBA" id="ARBA00022801"/>
    </source>
</evidence>
<sequence>MSFALAGLATLSDWLGSNRHWFVFEAPRDDAQLTDELARYWRDVAQPRADRAIREAGLILAEAARFAGVNSLFQHIAEPTPLQAFCEKAMLPDGPTLFIIEDMTGAGKTEAAVTLAHRLLADGRVRGVHVALPTMATANAMFGRLSASYRSLFPPGTEPSVVLVHGRRDLCAGFRNLSHDMACDESGRAGDPSDTTASAFCADWIARSNKQAFLAQMGAGTIDQALLAIIPARHQTLRLWGLADKVLVIDEAHAYDPYMNKEVETLLRFHAALGGSAIVLSATLRERKRSALVDAYRAGIRSSEPFRRSSSAYPLVTIASADAVAEHPVLLRDSLAREVAVRFVGGLAEAHGAVLEAARAGAAVALIRNTVDEAMGSHTELSASHDGETLLFHARFAMADRLAIEQGVLDKFGREPKRARPGILVATQVIEQSLDLDFDLIVTDLAPVDLLIQRAGRLWRHMDERSAKSRPHCIHPHGPTLIVLFPRQRR</sequence>
<dbReference type="Pfam" id="PF22590">
    <property type="entry name" value="Cas3-like_C_2"/>
    <property type="match status" value="1"/>
</dbReference>
<evidence type="ECO:0000256" key="5">
    <source>
        <dbReference type="ARBA" id="ARBA00023118"/>
    </source>
</evidence>
<keyword evidence="1" id="KW-0547">Nucleotide-binding</keyword>
<dbReference type="InterPro" id="IPR054712">
    <property type="entry name" value="Cas3-like_dom"/>
</dbReference>
<feature type="domain" description="Helicase ATP-binding" evidence="6">
    <location>
        <begin position="75"/>
        <end position="319"/>
    </location>
</feature>
<dbReference type="SUPFAM" id="SSF52540">
    <property type="entry name" value="P-loop containing nucleoside triphosphate hydrolases"/>
    <property type="match status" value="1"/>
</dbReference>
<dbReference type="GO" id="GO:0005524">
    <property type="term" value="F:ATP binding"/>
    <property type="evidence" value="ECO:0007669"/>
    <property type="project" value="UniProtKB-KW"/>
</dbReference>
<keyword evidence="4" id="KW-0067">ATP-binding</keyword>
<keyword evidence="7" id="KW-0540">Nuclease</keyword>
<keyword evidence="7" id="KW-0255">Endonuclease</keyword>
<evidence type="ECO:0000256" key="1">
    <source>
        <dbReference type="ARBA" id="ARBA00022741"/>
    </source>
</evidence>
<dbReference type="InterPro" id="IPR038257">
    <property type="entry name" value="CRISPR-assoc_Cas3_HD_sf"/>
</dbReference>
<name>A0A1I4BNA7_9HYPH</name>
<dbReference type="SMART" id="SM00487">
    <property type="entry name" value="DEXDc"/>
    <property type="match status" value="1"/>
</dbReference>
<evidence type="ECO:0000313" key="8">
    <source>
        <dbReference type="Proteomes" id="UP000198755"/>
    </source>
</evidence>
<dbReference type="Proteomes" id="UP000198755">
    <property type="component" value="Unassembled WGS sequence"/>
</dbReference>
<proteinExistence type="predicted"/>
<dbReference type="EMBL" id="FOSN01000015">
    <property type="protein sequence ID" value="SFK69479.1"/>
    <property type="molecule type" value="Genomic_DNA"/>
</dbReference>
<reference evidence="7 8" key="1">
    <citation type="submission" date="2016-10" db="EMBL/GenBank/DDBJ databases">
        <authorList>
            <person name="de Groot N.N."/>
        </authorList>
    </citation>
    <scope>NUCLEOTIDE SEQUENCE [LARGE SCALE GENOMIC DNA]</scope>
    <source>
        <strain evidence="7 8">NE2</strain>
    </source>
</reference>
<dbReference type="InterPro" id="IPR027417">
    <property type="entry name" value="P-loop_NTPase"/>
</dbReference>
<dbReference type="GO" id="GO:0003723">
    <property type="term" value="F:RNA binding"/>
    <property type="evidence" value="ECO:0007669"/>
    <property type="project" value="TreeGrafter"/>
</dbReference>